<dbReference type="RefSeq" id="WP_153759968.1">
    <property type="nucleotide sequence ID" value="NZ_CP045851.1"/>
</dbReference>
<evidence type="ECO:0000256" key="4">
    <source>
        <dbReference type="ARBA" id="ARBA00022989"/>
    </source>
</evidence>
<dbReference type="AlphaFoldDB" id="A0A5Q2RLR0"/>
<evidence type="ECO:0000256" key="6">
    <source>
        <dbReference type="SAM" id="Phobius"/>
    </source>
</evidence>
<feature type="transmembrane region" description="Helical" evidence="6">
    <location>
        <begin position="33"/>
        <end position="52"/>
    </location>
</feature>
<name>A0A5Q2RLR0_9ACTN</name>
<keyword evidence="3 6" id="KW-0812">Transmembrane</keyword>
<feature type="transmembrane region" description="Helical" evidence="6">
    <location>
        <begin position="358"/>
        <end position="381"/>
    </location>
</feature>
<comment type="subcellular location">
    <subcellularLocation>
        <location evidence="1">Cell membrane</location>
        <topology evidence="1">Multi-pass membrane protein</topology>
    </subcellularLocation>
</comment>
<feature type="transmembrane region" description="Helical" evidence="6">
    <location>
        <begin position="106"/>
        <end position="129"/>
    </location>
</feature>
<evidence type="ECO:0000256" key="5">
    <source>
        <dbReference type="ARBA" id="ARBA00023136"/>
    </source>
</evidence>
<reference evidence="7 8" key="1">
    <citation type="submission" date="2019-11" db="EMBL/GenBank/DDBJ databases">
        <authorList>
            <person name="He Y."/>
        </authorList>
    </citation>
    <scope>NUCLEOTIDE SEQUENCE [LARGE SCALE GENOMIC DNA]</scope>
    <source>
        <strain evidence="7 8">SCSIO 58843</strain>
    </source>
</reference>
<keyword evidence="4 6" id="KW-1133">Transmembrane helix</keyword>
<feature type="transmembrane region" description="Helical" evidence="6">
    <location>
        <begin position="416"/>
        <end position="436"/>
    </location>
</feature>
<gene>
    <name evidence="7" type="ORF">GH723_12555</name>
</gene>
<keyword evidence="2" id="KW-1003">Cell membrane</keyword>
<evidence type="ECO:0000256" key="1">
    <source>
        <dbReference type="ARBA" id="ARBA00004651"/>
    </source>
</evidence>
<feature type="transmembrane region" description="Helical" evidence="6">
    <location>
        <begin position="141"/>
        <end position="161"/>
    </location>
</feature>
<evidence type="ECO:0000313" key="7">
    <source>
        <dbReference type="EMBL" id="QGG95862.1"/>
    </source>
</evidence>
<keyword evidence="8" id="KW-1185">Reference proteome</keyword>
<dbReference type="InterPro" id="IPR050833">
    <property type="entry name" value="Poly_Biosynth_Transport"/>
</dbReference>
<protein>
    <recommendedName>
        <fullName evidence="9">Oligosaccharide flippase family protein</fullName>
    </recommendedName>
</protein>
<dbReference type="KEGG" id="atq:GH723_12555"/>
<accession>A0A5Q2RLR0</accession>
<organism evidence="7 8">
    <name type="scientific">Actinomarinicola tropica</name>
    <dbReference type="NCBI Taxonomy" id="2789776"/>
    <lineage>
        <taxon>Bacteria</taxon>
        <taxon>Bacillati</taxon>
        <taxon>Actinomycetota</taxon>
        <taxon>Acidimicrobiia</taxon>
        <taxon>Acidimicrobiales</taxon>
        <taxon>Iamiaceae</taxon>
        <taxon>Actinomarinicola</taxon>
    </lineage>
</organism>
<evidence type="ECO:0000256" key="2">
    <source>
        <dbReference type="ARBA" id="ARBA00022475"/>
    </source>
</evidence>
<feature type="transmembrane region" description="Helical" evidence="6">
    <location>
        <begin position="64"/>
        <end position="85"/>
    </location>
</feature>
<dbReference type="EMBL" id="CP045851">
    <property type="protein sequence ID" value="QGG95862.1"/>
    <property type="molecule type" value="Genomic_DNA"/>
</dbReference>
<keyword evidence="5 6" id="KW-0472">Membrane</keyword>
<feature type="transmembrane region" description="Helical" evidence="6">
    <location>
        <begin position="276"/>
        <end position="299"/>
    </location>
</feature>
<dbReference type="PANTHER" id="PTHR30250">
    <property type="entry name" value="PST FAMILY PREDICTED COLANIC ACID TRANSPORTER"/>
    <property type="match status" value="1"/>
</dbReference>
<feature type="transmembrane region" description="Helical" evidence="6">
    <location>
        <begin position="173"/>
        <end position="196"/>
    </location>
</feature>
<dbReference type="GO" id="GO:0005886">
    <property type="term" value="C:plasma membrane"/>
    <property type="evidence" value="ECO:0007669"/>
    <property type="project" value="UniProtKB-SubCell"/>
</dbReference>
<feature type="transmembrane region" description="Helical" evidence="6">
    <location>
        <begin position="240"/>
        <end position="261"/>
    </location>
</feature>
<feature type="transmembrane region" description="Helical" evidence="6">
    <location>
        <begin position="388"/>
        <end position="410"/>
    </location>
</feature>
<evidence type="ECO:0000313" key="8">
    <source>
        <dbReference type="Proteomes" id="UP000334019"/>
    </source>
</evidence>
<dbReference type="PANTHER" id="PTHR30250:SF11">
    <property type="entry name" value="O-ANTIGEN TRANSPORTER-RELATED"/>
    <property type="match status" value="1"/>
</dbReference>
<evidence type="ECO:0008006" key="9">
    <source>
        <dbReference type="Google" id="ProtNLM"/>
    </source>
</evidence>
<feature type="transmembrane region" description="Helical" evidence="6">
    <location>
        <begin position="320"/>
        <end position="338"/>
    </location>
</feature>
<feature type="transmembrane region" description="Helical" evidence="6">
    <location>
        <begin position="202"/>
        <end position="219"/>
    </location>
</feature>
<proteinExistence type="predicted"/>
<sequence length="446" mass="45428">MSEQTTEVPVADGGPPPLTLIARARAANPLPEGTVSVGVGLLLNGIGAYAFLALAGRGLGASGFAPLSVMWAVTFFAAPGVFLPIEQEVSRAVASRRARGVGAAPVVRHAALIGLAILAAVIVVSLGSLPWSYDALFDEQWALLVGFLLSIVGYAVAHPVRGLLAGHGRFSGYSLYFGVEGVGRTLAAAALFVVGVETAGPYGLLLGVVPFVAVAAALARPRGLVEPGPESRAGEVTASLGALLAASILTAGLLNAGPIAIELLAAEDQSDEAGRFLAGLVIARVPLFLFQAVQASLLPRLAHLAGGRRWTEFKDALRKLLTVVGGIGLVATLGAWAVGPEVVTLLFGPDYELGHRDFALLALSSSAFMVAVTLGQSLIALSSQAHLALAWAAGVATFVVVTAMGADLYLRVELGLVAGTGAVALLLGALLAVQLARVDEDDVLPA</sequence>
<dbReference type="Proteomes" id="UP000334019">
    <property type="component" value="Chromosome"/>
</dbReference>
<evidence type="ECO:0000256" key="3">
    <source>
        <dbReference type="ARBA" id="ARBA00022692"/>
    </source>
</evidence>